<dbReference type="OrthoDB" id="9801824at2"/>
<dbReference type="PANTHER" id="PTHR41773">
    <property type="entry name" value="GTP PYROPHOSPHATASE-RELATED"/>
    <property type="match status" value="1"/>
</dbReference>
<feature type="domain" description="RelA/SpoT" evidence="1">
    <location>
        <begin position="52"/>
        <end position="187"/>
    </location>
</feature>
<dbReference type="EMBL" id="LDPZ01000043">
    <property type="protein sequence ID" value="KTQ88033.1"/>
    <property type="molecule type" value="Genomic_DNA"/>
</dbReference>
<reference evidence="2 3" key="1">
    <citation type="journal article" date="2016" name="Front. Microbiol.">
        <title>Genomic Resource of Rice Seed Associated Bacteria.</title>
        <authorList>
            <person name="Midha S."/>
            <person name="Bansal K."/>
            <person name="Sharma S."/>
            <person name="Kumar N."/>
            <person name="Patil P.P."/>
            <person name="Chaudhry V."/>
            <person name="Patil P.B."/>
        </authorList>
    </citation>
    <scope>NUCLEOTIDE SEQUENCE [LARGE SCALE GENOMIC DNA]</scope>
    <source>
        <strain evidence="2 3">NS226</strain>
    </source>
</reference>
<dbReference type="GO" id="GO:0015969">
    <property type="term" value="P:guanosine tetraphosphate metabolic process"/>
    <property type="evidence" value="ECO:0007669"/>
    <property type="project" value="InterPro"/>
</dbReference>
<comment type="caution">
    <text evidence="2">The sequence shown here is derived from an EMBL/GenBank/DDBJ whole genome shotgun (WGS) entry which is preliminary data.</text>
</comment>
<dbReference type="Gene3D" id="1.10.287.860">
    <property type="entry name" value="Nucleotidyltransferase"/>
    <property type="match status" value="1"/>
</dbReference>
<dbReference type="InterPro" id="IPR007685">
    <property type="entry name" value="RelA_SpoT"/>
</dbReference>
<dbReference type="SMART" id="SM00954">
    <property type="entry name" value="RelA_SpoT"/>
    <property type="match status" value="1"/>
</dbReference>
<sequence>MASQDYETEKVAFREFYDASWDTMEAARTAFITMIGSLLATDAAIAGAKVEGRIKDREECLSKFRLKYQTALESTKTAYAIRDHISDLIGLRIVCFYEDDIERVKDLISAEFDVLGVTDKTAQIEETADAFGYKGLHLDLRLSENRKALKEYAAYADYPFELQIRTVVQDSWSVLDHKIKYKKSIPNALKRRINTLAALFELADREFRAIRDGTAEEIARTDAYAEIEEESAVVPAEPEAAVDAAPRRYAPLNAFSLLRIAKHFFPGQEFEPHKVDGFTQQVIDLKPDISRGKFNFYLREKIGQVRRYKADFEARPEGTPLNPFTVMRHCLYAGDPDVFASLLTDRARESFDAWRAEHEPAAEVG</sequence>
<dbReference type="RefSeq" id="WP_058636036.1">
    <property type="nucleotide sequence ID" value="NZ_LDPZ01000043.1"/>
</dbReference>
<dbReference type="Gene3D" id="3.30.460.10">
    <property type="entry name" value="Beta Polymerase, domain 2"/>
    <property type="match status" value="1"/>
</dbReference>
<dbReference type="PATRIC" id="fig|401562.3.peg.3425"/>
<dbReference type="Pfam" id="PF04607">
    <property type="entry name" value="RelA_SpoT"/>
    <property type="match status" value="1"/>
</dbReference>
<protein>
    <submittedName>
        <fullName evidence="2">(P)ppGpp synthetase</fullName>
    </submittedName>
</protein>
<evidence type="ECO:0000259" key="1">
    <source>
        <dbReference type="SMART" id="SM00954"/>
    </source>
</evidence>
<dbReference type="PANTHER" id="PTHR41773:SF1">
    <property type="entry name" value="RELA_SPOT DOMAIN-CONTAINING PROTEIN"/>
    <property type="match status" value="1"/>
</dbReference>
<organism evidence="2 3">
    <name type="scientific">Aureimonas ureilytica</name>
    <dbReference type="NCBI Taxonomy" id="401562"/>
    <lineage>
        <taxon>Bacteria</taxon>
        <taxon>Pseudomonadati</taxon>
        <taxon>Pseudomonadota</taxon>
        <taxon>Alphaproteobacteria</taxon>
        <taxon>Hyphomicrobiales</taxon>
        <taxon>Aurantimonadaceae</taxon>
        <taxon>Aureimonas</taxon>
    </lineage>
</organism>
<accession>A0A175R4Y7</accession>
<dbReference type="InterPro" id="IPR043519">
    <property type="entry name" value="NT_sf"/>
</dbReference>
<dbReference type="Proteomes" id="UP000078272">
    <property type="component" value="Unassembled WGS sequence"/>
</dbReference>
<name>A0A175R4Y7_9HYPH</name>
<dbReference type="AlphaFoldDB" id="A0A175R4Y7"/>
<dbReference type="CDD" id="cd05399">
    <property type="entry name" value="NT_Rel-Spo_like"/>
    <property type="match status" value="1"/>
</dbReference>
<proteinExistence type="predicted"/>
<dbReference type="SUPFAM" id="SSF81301">
    <property type="entry name" value="Nucleotidyltransferase"/>
    <property type="match status" value="1"/>
</dbReference>
<evidence type="ECO:0000313" key="3">
    <source>
        <dbReference type="Proteomes" id="UP000078272"/>
    </source>
</evidence>
<gene>
    <name evidence="2" type="ORF">NS226_17460</name>
</gene>
<evidence type="ECO:0000313" key="2">
    <source>
        <dbReference type="EMBL" id="KTQ88033.1"/>
    </source>
</evidence>